<reference evidence="3 4" key="1">
    <citation type="submission" date="2020-03" db="EMBL/GenBank/DDBJ databases">
        <title>Metagenomic, metatranscriptomic, and metabolomic analyses revealed the key microbes and metabolic features during the fermentation of ganjang, Korean traditional soy sauce.</title>
        <authorList>
            <person name="Chun B.H."/>
            <person name="Jeon C.O."/>
        </authorList>
    </citation>
    <scope>NUCLEOTIDE SEQUENCE [LARGE SCALE GENOMIC DNA]</scope>
    <source>
        <strain evidence="3 4">KG14</strain>
    </source>
</reference>
<dbReference type="NCBIfam" id="TIGR02595">
    <property type="entry name" value="PEP_CTERM"/>
    <property type="match status" value="1"/>
</dbReference>
<feature type="domain" description="Ice-binding protein C-terminal" evidence="2">
    <location>
        <begin position="242"/>
        <end position="264"/>
    </location>
</feature>
<dbReference type="Proteomes" id="UP000536442">
    <property type="component" value="Unassembled WGS sequence"/>
</dbReference>
<dbReference type="InterPro" id="IPR013424">
    <property type="entry name" value="Ice-binding_C"/>
</dbReference>
<accession>A0A851HT25</accession>
<name>A0A851HT25_9GAMM</name>
<dbReference type="AlphaFoldDB" id="A0A851HT25"/>
<dbReference type="NCBIfam" id="NF038125">
    <property type="entry name" value="PEP_CTERM_THxN"/>
    <property type="match status" value="1"/>
</dbReference>
<evidence type="ECO:0000259" key="2">
    <source>
        <dbReference type="Pfam" id="PF07589"/>
    </source>
</evidence>
<keyword evidence="4" id="KW-1185">Reference proteome</keyword>
<feature type="chain" id="PRO_5033013248" evidence="1">
    <location>
        <begin position="27"/>
        <end position="270"/>
    </location>
</feature>
<proteinExistence type="predicted"/>
<dbReference type="Pfam" id="PF07589">
    <property type="entry name" value="PEP-CTERM"/>
    <property type="match status" value="1"/>
</dbReference>
<protein>
    <submittedName>
        <fullName evidence="3">PEP-CTERM sorting domain-containing protein</fullName>
    </submittedName>
</protein>
<evidence type="ECO:0000313" key="4">
    <source>
        <dbReference type="Proteomes" id="UP000536442"/>
    </source>
</evidence>
<dbReference type="EMBL" id="JABEVQ010000002">
    <property type="protein sequence ID" value="NWN90432.1"/>
    <property type="molecule type" value="Genomic_DNA"/>
</dbReference>
<sequence>MNKSLKTTLLSTLVVPFALGAQVVSAAPISDWGYSVTNTFSGVSWGGGSQGDVDETFDGTTRTLSWGNGADGPSSISINDVSATSGLQTNGGSVATGVFTHDNNVIDSSWNTLESFKLTSALTLTAATPPGDTQNPAPITFDSFFKETPNVTNCGFSSVSECDDIFTIDNFDDLEAKETSNGFAFLSSFDEGGYTYNVMLELIGLEYLGATRCGLAGADAGCVGLMTQEGQANNFQTYLSVSVPEPGTLALLGLGLAGLGLSRRKKAAKA</sequence>
<feature type="signal peptide" evidence="1">
    <location>
        <begin position="1"/>
        <end position="26"/>
    </location>
</feature>
<comment type="caution">
    <text evidence="3">The sequence shown here is derived from an EMBL/GenBank/DDBJ whole genome shotgun (WGS) entry which is preliminary data.</text>
</comment>
<organism evidence="3 4">
    <name type="scientific">Marinobacter adhaerens</name>
    <dbReference type="NCBI Taxonomy" id="1033846"/>
    <lineage>
        <taxon>Bacteria</taxon>
        <taxon>Pseudomonadati</taxon>
        <taxon>Pseudomonadota</taxon>
        <taxon>Gammaproteobacteria</taxon>
        <taxon>Pseudomonadales</taxon>
        <taxon>Marinobacteraceae</taxon>
        <taxon>Marinobacter</taxon>
    </lineage>
</organism>
<gene>
    <name evidence="3" type="ORF">HLV39_02820</name>
</gene>
<keyword evidence="1" id="KW-0732">Signal</keyword>
<evidence type="ECO:0000256" key="1">
    <source>
        <dbReference type="SAM" id="SignalP"/>
    </source>
</evidence>
<evidence type="ECO:0000313" key="3">
    <source>
        <dbReference type="EMBL" id="NWN90432.1"/>
    </source>
</evidence>